<dbReference type="PANTHER" id="PTHR33154:SF18">
    <property type="entry name" value="ARSENICAL RESISTANCE OPERON REPRESSOR"/>
    <property type="match status" value="1"/>
</dbReference>
<dbReference type="Gene3D" id="1.10.10.10">
    <property type="entry name" value="Winged helix-like DNA-binding domain superfamily/Winged helix DNA-binding domain"/>
    <property type="match status" value="1"/>
</dbReference>
<evidence type="ECO:0000313" key="5">
    <source>
        <dbReference type="EMBL" id="PTK29613.1"/>
    </source>
</evidence>
<dbReference type="SMART" id="SM00418">
    <property type="entry name" value="HTH_ARSR"/>
    <property type="match status" value="1"/>
</dbReference>
<dbReference type="EMBL" id="PZHX01000024">
    <property type="protein sequence ID" value="PTK29613.1"/>
    <property type="molecule type" value="Genomic_DNA"/>
</dbReference>
<dbReference type="PRINTS" id="PR00778">
    <property type="entry name" value="HTHARSR"/>
</dbReference>
<feature type="domain" description="HTH arsR-type" evidence="4">
    <location>
        <begin position="1"/>
        <end position="92"/>
    </location>
</feature>
<dbReference type="GO" id="GO:0003677">
    <property type="term" value="F:DNA binding"/>
    <property type="evidence" value="ECO:0007669"/>
    <property type="project" value="UniProtKB-KW"/>
</dbReference>
<dbReference type="InterPro" id="IPR036390">
    <property type="entry name" value="WH_DNA-bd_sf"/>
</dbReference>
<reference evidence="5 6" key="1">
    <citation type="journal article" date="2016" name="Front. Microbiol.">
        <title>Comprehensive Phylogenetic Analysis of Bovine Non-aureus Staphylococci Species Based on Whole-Genome Sequencing.</title>
        <authorList>
            <person name="Naushad S."/>
            <person name="Barkema H.W."/>
            <person name="Luby C."/>
            <person name="Condas L.A."/>
            <person name="Nobrega D.B."/>
            <person name="Carson D.A."/>
            <person name="De Buck J."/>
        </authorList>
    </citation>
    <scope>NUCLEOTIDE SEQUENCE [LARGE SCALE GENOMIC DNA]</scope>
    <source>
        <strain evidence="5 6">SNUC 5336</strain>
    </source>
</reference>
<dbReference type="GO" id="GO:0003700">
    <property type="term" value="F:DNA-binding transcription factor activity"/>
    <property type="evidence" value="ECO:0007669"/>
    <property type="project" value="InterPro"/>
</dbReference>
<dbReference type="Proteomes" id="UP000241540">
    <property type="component" value="Unassembled WGS sequence"/>
</dbReference>
<evidence type="ECO:0000256" key="3">
    <source>
        <dbReference type="ARBA" id="ARBA00023163"/>
    </source>
</evidence>
<gene>
    <name evidence="5" type="ORF">BUZ51_10475</name>
</gene>
<comment type="caution">
    <text evidence="5">The sequence shown here is derived from an EMBL/GenBank/DDBJ whole genome shotgun (WGS) entry which is preliminary data.</text>
</comment>
<dbReference type="NCBIfam" id="NF033788">
    <property type="entry name" value="HTH_metalloreg"/>
    <property type="match status" value="1"/>
</dbReference>
<keyword evidence="3" id="KW-0804">Transcription</keyword>
<dbReference type="InterPro" id="IPR001845">
    <property type="entry name" value="HTH_ArsR_DNA-bd_dom"/>
</dbReference>
<dbReference type="AlphaFoldDB" id="A0A974KW52"/>
<dbReference type="InterPro" id="IPR036388">
    <property type="entry name" value="WH-like_DNA-bd_sf"/>
</dbReference>
<dbReference type="CDD" id="cd00090">
    <property type="entry name" value="HTH_ARSR"/>
    <property type="match status" value="1"/>
</dbReference>
<dbReference type="Pfam" id="PF01022">
    <property type="entry name" value="HTH_5"/>
    <property type="match status" value="1"/>
</dbReference>
<keyword evidence="2" id="KW-0238">DNA-binding</keyword>
<proteinExistence type="predicted"/>
<dbReference type="PROSITE" id="PS00846">
    <property type="entry name" value="HTH_ARSR_1"/>
    <property type="match status" value="1"/>
</dbReference>
<evidence type="ECO:0000256" key="2">
    <source>
        <dbReference type="ARBA" id="ARBA00023125"/>
    </source>
</evidence>
<dbReference type="RefSeq" id="WP_107640473.1">
    <property type="nucleotide sequence ID" value="NZ_PZHX01000024.1"/>
</dbReference>
<accession>A0A974KW52</accession>
<evidence type="ECO:0000259" key="4">
    <source>
        <dbReference type="PROSITE" id="PS50987"/>
    </source>
</evidence>
<dbReference type="PANTHER" id="PTHR33154">
    <property type="entry name" value="TRANSCRIPTIONAL REGULATOR, ARSR FAMILY"/>
    <property type="match status" value="1"/>
</dbReference>
<dbReference type="InterPro" id="IPR051081">
    <property type="entry name" value="HTH_MetalResp_TranReg"/>
</dbReference>
<name>A0A974KW52_STAHO</name>
<sequence>MSYKELSLQLKVLSDPSRLEILDLLSCGELCACDLLAYFQFSQPTLSHHMKILVDNELVSTRKDGTKRMYRLNHKSLDSINNELTYISSPTQQCMCKKIKTGECKS</sequence>
<organism evidence="5 6">
    <name type="scientific">Staphylococcus hominis</name>
    <dbReference type="NCBI Taxonomy" id="1290"/>
    <lineage>
        <taxon>Bacteria</taxon>
        <taxon>Bacillati</taxon>
        <taxon>Bacillota</taxon>
        <taxon>Bacilli</taxon>
        <taxon>Bacillales</taxon>
        <taxon>Staphylococcaceae</taxon>
        <taxon>Staphylococcus</taxon>
    </lineage>
</organism>
<keyword evidence="1" id="KW-0805">Transcription regulation</keyword>
<evidence type="ECO:0000256" key="1">
    <source>
        <dbReference type="ARBA" id="ARBA00023015"/>
    </source>
</evidence>
<dbReference type="InterPro" id="IPR018334">
    <property type="entry name" value="ArsR_HTH"/>
</dbReference>
<dbReference type="PROSITE" id="PS50987">
    <property type="entry name" value="HTH_ARSR_2"/>
    <property type="match status" value="1"/>
</dbReference>
<evidence type="ECO:0000313" key="6">
    <source>
        <dbReference type="Proteomes" id="UP000241540"/>
    </source>
</evidence>
<dbReference type="InterPro" id="IPR011991">
    <property type="entry name" value="ArsR-like_HTH"/>
</dbReference>
<dbReference type="SUPFAM" id="SSF46785">
    <property type="entry name" value="Winged helix' DNA-binding domain"/>
    <property type="match status" value="1"/>
</dbReference>
<protein>
    <submittedName>
        <fullName evidence="5">Transcriptional regulator</fullName>
    </submittedName>
</protein>